<comment type="similarity">
    <text evidence="2">Belongs to the bacterial solute-binding protein 5 family.</text>
</comment>
<evidence type="ECO:0000259" key="6">
    <source>
        <dbReference type="Pfam" id="PF00496"/>
    </source>
</evidence>
<keyword evidence="8" id="KW-1185">Reference proteome</keyword>
<dbReference type="GO" id="GO:1904680">
    <property type="term" value="F:peptide transmembrane transporter activity"/>
    <property type="evidence" value="ECO:0007669"/>
    <property type="project" value="TreeGrafter"/>
</dbReference>
<comment type="caution">
    <text evidence="7">The sequence shown here is derived from an EMBL/GenBank/DDBJ whole genome shotgun (WGS) entry which is preliminary data.</text>
</comment>
<dbReference type="InterPro" id="IPR030678">
    <property type="entry name" value="Peptide/Ni-bd"/>
</dbReference>
<dbReference type="SUPFAM" id="SSF53850">
    <property type="entry name" value="Periplasmic binding protein-like II"/>
    <property type="match status" value="1"/>
</dbReference>
<evidence type="ECO:0000256" key="4">
    <source>
        <dbReference type="ARBA" id="ARBA00022729"/>
    </source>
</evidence>
<dbReference type="PROSITE" id="PS51257">
    <property type="entry name" value="PROKAR_LIPOPROTEIN"/>
    <property type="match status" value="1"/>
</dbReference>
<proteinExistence type="inferred from homology"/>
<feature type="signal peptide" evidence="5">
    <location>
        <begin position="1"/>
        <end position="23"/>
    </location>
</feature>
<feature type="chain" id="PRO_5038727861" evidence="5">
    <location>
        <begin position="24"/>
        <end position="544"/>
    </location>
</feature>
<dbReference type="Gene3D" id="3.40.190.10">
    <property type="entry name" value="Periplasmic binding protein-like II"/>
    <property type="match status" value="1"/>
</dbReference>
<dbReference type="PIRSF" id="PIRSF002741">
    <property type="entry name" value="MppA"/>
    <property type="match status" value="1"/>
</dbReference>
<protein>
    <submittedName>
        <fullName evidence="7">Peptide ABC transporter substrate-binding protein</fullName>
    </submittedName>
</protein>
<dbReference type="InterPro" id="IPR039424">
    <property type="entry name" value="SBP_5"/>
</dbReference>
<gene>
    <name evidence="7" type="ORF">CVS27_05370</name>
</gene>
<evidence type="ECO:0000256" key="1">
    <source>
        <dbReference type="ARBA" id="ARBA00004196"/>
    </source>
</evidence>
<name>A0A2S3ZZV3_ARTGL</name>
<feature type="domain" description="Solute-binding protein family 5" evidence="6">
    <location>
        <begin position="86"/>
        <end position="464"/>
    </location>
</feature>
<accession>A0A2S3ZZV3</accession>
<reference evidence="7 8" key="1">
    <citation type="submission" date="2018-01" db="EMBL/GenBank/DDBJ databases">
        <title>Arthrobacter sp. nov., from glaciers in China.</title>
        <authorList>
            <person name="Liu Q."/>
            <person name="Xin Y.-H."/>
        </authorList>
    </citation>
    <scope>NUCLEOTIDE SEQUENCE [LARGE SCALE GENOMIC DNA]</scope>
    <source>
        <strain evidence="7 8">HLT2-12-2</strain>
    </source>
</reference>
<dbReference type="PANTHER" id="PTHR30290:SF10">
    <property type="entry name" value="PERIPLASMIC OLIGOPEPTIDE-BINDING PROTEIN-RELATED"/>
    <property type="match status" value="1"/>
</dbReference>
<dbReference type="PANTHER" id="PTHR30290">
    <property type="entry name" value="PERIPLASMIC BINDING COMPONENT OF ABC TRANSPORTER"/>
    <property type="match status" value="1"/>
</dbReference>
<comment type="subcellular location">
    <subcellularLocation>
        <location evidence="1">Cell envelope</location>
    </subcellularLocation>
</comment>
<dbReference type="Proteomes" id="UP000237061">
    <property type="component" value="Unassembled WGS sequence"/>
</dbReference>
<dbReference type="EMBL" id="PPXC01000003">
    <property type="protein sequence ID" value="POH74644.1"/>
    <property type="molecule type" value="Genomic_DNA"/>
</dbReference>
<dbReference type="Gene3D" id="3.90.76.10">
    <property type="entry name" value="Dipeptide-binding Protein, Domain 1"/>
    <property type="match status" value="1"/>
</dbReference>
<evidence type="ECO:0000313" key="7">
    <source>
        <dbReference type="EMBL" id="POH74644.1"/>
    </source>
</evidence>
<dbReference type="InterPro" id="IPR000914">
    <property type="entry name" value="SBP_5_dom"/>
</dbReference>
<dbReference type="GO" id="GO:0042597">
    <property type="term" value="C:periplasmic space"/>
    <property type="evidence" value="ECO:0007669"/>
    <property type="project" value="UniProtKB-ARBA"/>
</dbReference>
<keyword evidence="3" id="KW-0813">Transport</keyword>
<dbReference type="GO" id="GO:0015833">
    <property type="term" value="P:peptide transport"/>
    <property type="evidence" value="ECO:0007669"/>
    <property type="project" value="TreeGrafter"/>
</dbReference>
<evidence type="ECO:0000313" key="8">
    <source>
        <dbReference type="Proteomes" id="UP000237061"/>
    </source>
</evidence>
<dbReference type="Gene3D" id="3.10.105.10">
    <property type="entry name" value="Dipeptide-binding Protein, Domain 3"/>
    <property type="match status" value="1"/>
</dbReference>
<organism evidence="7 8">
    <name type="scientific">Arthrobacter glacialis</name>
    <dbReference type="NCBI Taxonomy" id="1664"/>
    <lineage>
        <taxon>Bacteria</taxon>
        <taxon>Bacillati</taxon>
        <taxon>Actinomycetota</taxon>
        <taxon>Actinomycetes</taxon>
        <taxon>Micrococcales</taxon>
        <taxon>Micrococcaceae</taxon>
        <taxon>Arthrobacter</taxon>
    </lineage>
</organism>
<dbReference type="AlphaFoldDB" id="A0A2S3ZZV3"/>
<evidence type="ECO:0000256" key="5">
    <source>
        <dbReference type="SAM" id="SignalP"/>
    </source>
</evidence>
<sequence>MTRKKWGLRSVIAVAGVSVVALTACTGPRGAGTATEAGPAGSPVALGTTDKVTFLDPAFSYDSGSFLVMNQIYPFLLNSAPGSANPKPDIAESASFTAPTEYTVKLKPGLKWANGTDLDSKDVKFTFDRQMTINDANGPATLLANLGSVSAPDATTVVFKLKSANDQTFARVLTSPVGPIVDDSVFSPDKASDDAAIIAGKSFAGQFTIELYKKNELIAFKKNPDYKGLLGPAKSDSVTVKYYTDSNSLKLDVQQGNIDVAWRSMTATDIDSLKRDDNVQVDIGPHGELRHLAFNLNTMPFGAASSAPDAAKSLAVRQAAADLIDRGALANQVYKGMYLPAFSWVPQGFAGAIEPLKESSGDGKGGPDAEKAKKTLADAVIQTPVTLDLAYNPDHYGPSSADEYALVKSQLEEGGLFKVNLQSTDWVTYQKERVKDTYPLYQLGWFPDYSDADNYLSPLFGANNFLKNHYDNKDVQVMIEEQRTTTDAAARTKLIEDIQRAVAQDVPTLPLLQGAQVVVSGKGVKGVKDTLDASFKFRLGVLSK</sequence>
<dbReference type="Pfam" id="PF00496">
    <property type="entry name" value="SBP_bac_5"/>
    <property type="match status" value="1"/>
</dbReference>
<evidence type="ECO:0000256" key="2">
    <source>
        <dbReference type="ARBA" id="ARBA00005695"/>
    </source>
</evidence>
<dbReference type="RefSeq" id="WP_103464689.1">
    <property type="nucleotide sequence ID" value="NZ_PPXC01000003.1"/>
</dbReference>
<dbReference type="GO" id="GO:0043190">
    <property type="term" value="C:ATP-binding cassette (ABC) transporter complex"/>
    <property type="evidence" value="ECO:0007669"/>
    <property type="project" value="InterPro"/>
</dbReference>
<evidence type="ECO:0000256" key="3">
    <source>
        <dbReference type="ARBA" id="ARBA00022448"/>
    </source>
</evidence>
<keyword evidence="4 5" id="KW-0732">Signal</keyword>
<dbReference type="GO" id="GO:0030313">
    <property type="term" value="C:cell envelope"/>
    <property type="evidence" value="ECO:0007669"/>
    <property type="project" value="UniProtKB-SubCell"/>
</dbReference>